<reference evidence="2" key="1">
    <citation type="submission" date="2019-03" db="EMBL/GenBank/DDBJ databases">
        <title>Long read genome sequence of the mycoparasitic Pythium oligandrum ATCC 38472 isolated from sugarbeet rhizosphere.</title>
        <authorList>
            <person name="Gaulin E."/>
        </authorList>
    </citation>
    <scope>NUCLEOTIDE SEQUENCE</scope>
    <source>
        <strain evidence="2">ATCC 38472_TT</strain>
    </source>
</reference>
<comment type="caution">
    <text evidence="2">The sequence shown here is derived from an EMBL/GenBank/DDBJ whole genome shotgun (WGS) entry which is preliminary data.</text>
</comment>
<gene>
    <name evidence="2" type="ORF">Poli38472_010236</name>
</gene>
<evidence type="ECO:0000259" key="1">
    <source>
        <dbReference type="Pfam" id="PF03358"/>
    </source>
</evidence>
<accession>A0A8K1CA16</accession>
<dbReference type="GO" id="GO:0016491">
    <property type="term" value="F:oxidoreductase activity"/>
    <property type="evidence" value="ECO:0007669"/>
    <property type="project" value="InterPro"/>
</dbReference>
<dbReference type="SUPFAM" id="SSF52218">
    <property type="entry name" value="Flavoproteins"/>
    <property type="match status" value="1"/>
</dbReference>
<dbReference type="OrthoDB" id="78847at2759"/>
<dbReference type="Gene3D" id="3.40.50.360">
    <property type="match status" value="1"/>
</dbReference>
<evidence type="ECO:0000313" key="3">
    <source>
        <dbReference type="Proteomes" id="UP000794436"/>
    </source>
</evidence>
<dbReference type="InterPro" id="IPR005025">
    <property type="entry name" value="FMN_Rdtase-like_dom"/>
</dbReference>
<organism evidence="2 3">
    <name type="scientific">Pythium oligandrum</name>
    <name type="common">Mycoparasitic fungus</name>
    <dbReference type="NCBI Taxonomy" id="41045"/>
    <lineage>
        <taxon>Eukaryota</taxon>
        <taxon>Sar</taxon>
        <taxon>Stramenopiles</taxon>
        <taxon>Oomycota</taxon>
        <taxon>Peronosporomycetes</taxon>
        <taxon>Pythiales</taxon>
        <taxon>Pythiaceae</taxon>
        <taxon>Pythium</taxon>
    </lineage>
</organism>
<name>A0A8K1CA16_PYTOL</name>
<protein>
    <recommendedName>
        <fullName evidence="1">NADPH-dependent FMN reductase-like domain-containing protein</fullName>
    </recommendedName>
</protein>
<keyword evidence="3" id="KW-1185">Reference proteome</keyword>
<feature type="domain" description="NADPH-dependent FMN reductase-like" evidence="1">
    <location>
        <begin position="72"/>
        <end position="154"/>
    </location>
</feature>
<proteinExistence type="predicted"/>
<evidence type="ECO:0000313" key="2">
    <source>
        <dbReference type="EMBL" id="TMW58677.1"/>
    </source>
</evidence>
<dbReference type="Pfam" id="PF03358">
    <property type="entry name" value="FMN_red"/>
    <property type="match status" value="1"/>
</dbReference>
<dbReference type="EMBL" id="SPLM01000111">
    <property type="protein sequence ID" value="TMW58677.1"/>
    <property type="molecule type" value="Genomic_DNA"/>
</dbReference>
<dbReference type="AlphaFoldDB" id="A0A8K1CA16"/>
<sequence>MSSVQPIQLAKAPKLSAVVQSATLTNASSTRVLIVYPSGTHLNQLAGAVTEGALGVIGDASLVRSRLVEDASFTDDVLWADAIILGSHVMNANVEPKMAAFLATWDFSQDLSHKVGAAFVAGGGMSAGEELTMVNLLHSLLIFRMVIVGGERWTSAFGASAVVSEGPFQPLAQVNPNHQTFPSVCYPTDPDQLLAMFRDKAVGLGRRVATLATVMRNPYP</sequence>
<dbReference type="Proteomes" id="UP000794436">
    <property type="component" value="Unassembled WGS sequence"/>
</dbReference>
<dbReference type="InterPro" id="IPR029039">
    <property type="entry name" value="Flavoprotein-like_sf"/>
</dbReference>